<name>A0A814RFT7_ADIRI</name>
<evidence type="ECO:0000256" key="6">
    <source>
        <dbReference type="RuleBase" id="RU363034"/>
    </source>
</evidence>
<dbReference type="PANTHER" id="PTHR24252:SF7">
    <property type="entry name" value="HYALIN"/>
    <property type="match status" value="1"/>
</dbReference>
<dbReference type="PRINTS" id="PR00722">
    <property type="entry name" value="CHYMOTRYPSIN"/>
</dbReference>
<feature type="domain" description="Peptidase S1" evidence="7">
    <location>
        <begin position="51"/>
        <end position="295"/>
    </location>
</feature>
<evidence type="ECO:0000256" key="1">
    <source>
        <dbReference type="ARBA" id="ARBA00022670"/>
    </source>
</evidence>
<dbReference type="InterPro" id="IPR009003">
    <property type="entry name" value="Peptidase_S1_PA"/>
</dbReference>
<proteinExistence type="predicted"/>
<dbReference type="CDD" id="cd00190">
    <property type="entry name" value="Tryp_SPc"/>
    <property type="match status" value="1"/>
</dbReference>
<organism evidence="9 10">
    <name type="scientific">Adineta ricciae</name>
    <name type="common">Rotifer</name>
    <dbReference type="NCBI Taxonomy" id="249248"/>
    <lineage>
        <taxon>Eukaryota</taxon>
        <taxon>Metazoa</taxon>
        <taxon>Spiralia</taxon>
        <taxon>Gnathifera</taxon>
        <taxon>Rotifera</taxon>
        <taxon>Eurotatoria</taxon>
        <taxon>Bdelloidea</taxon>
        <taxon>Adinetida</taxon>
        <taxon>Adinetidae</taxon>
        <taxon>Adineta</taxon>
    </lineage>
</organism>
<dbReference type="PANTHER" id="PTHR24252">
    <property type="entry name" value="ACROSIN-RELATED"/>
    <property type="match status" value="1"/>
</dbReference>
<dbReference type="PROSITE" id="PS00135">
    <property type="entry name" value="TRYPSIN_SER"/>
    <property type="match status" value="1"/>
</dbReference>
<keyword evidence="1 6" id="KW-0645">Protease</keyword>
<dbReference type="PROSITE" id="PS00134">
    <property type="entry name" value="TRYPSIN_HIS"/>
    <property type="match status" value="1"/>
</dbReference>
<dbReference type="OrthoDB" id="10051896at2759"/>
<accession>A0A814RFT7</accession>
<keyword evidence="5" id="KW-1015">Disulfide bond</keyword>
<dbReference type="FunFam" id="2.40.10.10:FF:000120">
    <property type="entry name" value="Putative serine protease"/>
    <property type="match status" value="1"/>
</dbReference>
<protein>
    <recommendedName>
        <fullName evidence="7">Peptidase S1 domain-containing protein</fullName>
    </recommendedName>
</protein>
<sequence length="330" mass="36198">MTLSNTVMEHTGTILLLLFVCNVNLAFSLIYRCNGTAGCGCSKANVHASKIIGGEEAFPGSWGWAVSIHSSDVGHFCTGTIVSPRHVITAAHCLTDKDLTQKAFVVVGVNRWSDYESTSAQFSRLENIFSHPDFHAETQMHDIGVLRLSKPLNITNETTLARLCIPSVEPVSEYARYPGDGASLVAIGWGKLKQSDEKVPERLHQVTVNAVPVHDERCTEFIKNSTTQFCAGVDGGGKDTCQGDSGGPLMRFDPKEKRWLLAGVTSFGIGCGDRRYSGVYTRVTAYREWLKSIVDDGFIEVLTDPYSAATKNSYQIYISFLLIVELFLLS</sequence>
<dbReference type="EMBL" id="CAJNOR010001375">
    <property type="protein sequence ID" value="CAF1131732.1"/>
    <property type="molecule type" value="Genomic_DNA"/>
</dbReference>
<keyword evidence="3 6" id="KW-0378">Hydrolase</keyword>
<evidence type="ECO:0000313" key="9">
    <source>
        <dbReference type="EMBL" id="CAF1131732.1"/>
    </source>
</evidence>
<dbReference type="Pfam" id="PF00089">
    <property type="entry name" value="Trypsin"/>
    <property type="match status" value="1"/>
</dbReference>
<dbReference type="GO" id="GO:0006508">
    <property type="term" value="P:proteolysis"/>
    <property type="evidence" value="ECO:0007669"/>
    <property type="project" value="UniProtKB-KW"/>
</dbReference>
<keyword evidence="2" id="KW-0732">Signal</keyword>
<dbReference type="InterPro" id="IPR033116">
    <property type="entry name" value="TRYPSIN_SER"/>
</dbReference>
<dbReference type="PROSITE" id="PS50240">
    <property type="entry name" value="TRYPSIN_DOM"/>
    <property type="match status" value="1"/>
</dbReference>
<gene>
    <name evidence="8" type="ORF">EDS130_LOCUS14096</name>
    <name evidence="9" type="ORF">XAT740_LOCUS19940</name>
</gene>
<dbReference type="GO" id="GO:0004252">
    <property type="term" value="F:serine-type endopeptidase activity"/>
    <property type="evidence" value="ECO:0007669"/>
    <property type="project" value="InterPro"/>
</dbReference>
<dbReference type="SMART" id="SM00020">
    <property type="entry name" value="Tryp_SPc"/>
    <property type="match status" value="1"/>
</dbReference>
<dbReference type="Gene3D" id="2.40.10.10">
    <property type="entry name" value="Trypsin-like serine proteases"/>
    <property type="match status" value="1"/>
</dbReference>
<reference evidence="9" key="1">
    <citation type="submission" date="2021-02" db="EMBL/GenBank/DDBJ databases">
        <authorList>
            <person name="Nowell W R."/>
        </authorList>
    </citation>
    <scope>NUCLEOTIDE SEQUENCE</scope>
</reference>
<dbReference type="InterPro" id="IPR001254">
    <property type="entry name" value="Trypsin_dom"/>
</dbReference>
<evidence type="ECO:0000256" key="4">
    <source>
        <dbReference type="ARBA" id="ARBA00022825"/>
    </source>
</evidence>
<evidence type="ECO:0000259" key="7">
    <source>
        <dbReference type="PROSITE" id="PS50240"/>
    </source>
</evidence>
<keyword evidence="10" id="KW-1185">Reference proteome</keyword>
<dbReference type="InterPro" id="IPR001314">
    <property type="entry name" value="Peptidase_S1A"/>
</dbReference>
<evidence type="ECO:0000256" key="2">
    <source>
        <dbReference type="ARBA" id="ARBA00022729"/>
    </source>
</evidence>
<evidence type="ECO:0000313" key="8">
    <source>
        <dbReference type="EMBL" id="CAF0985350.1"/>
    </source>
</evidence>
<dbReference type="InterPro" id="IPR018114">
    <property type="entry name" value="TRYPSIN_HIS"/>
</dbReference>
<evidence type="ECO:0000313" key="10">
    <source>
        <dbReference type="Proteomes" id="UP000663828"/>
    </source>
</evidence>
<dbReference type="Proteomes" id="UP000663852">
    <property type="component" value="Unassembled WGS sequence"/>
</dbReference>
<dbReference type="SUPFAM" id="SSF50494">
    <property type="entry name" value="Trypsin-like serine proteases"/>
    <property type="match status" value="1"/>
</dbReference>
<evidence type="ECO:0000256" key="3">
    <source>
        <dbReference type="ARBA" id="ARBA00022801"/>
    </source>
</evidence>
<dbReference type="EMBL" id="CAJNOJ010000057">
    <property type="protein sequence ID" value="CAF0985350.1"/>
    <property type="molecule type" value="Genomic_DNA"/>
</dbReference>
<dbReference type="InterPro" id="IPR043504">
    <property type="entry name" value="Peptidase_S1_PA_chymotrypsin"/>
</dbReference>
<dbReference type="AlphaFoldDB" id="A0A814RFT7"/>
<dbReference type="Proteomes" id="UP000663828">
    <property type="component" value="Unassembled WGS sequence"/>
</dbReference>
<comment type="caution">
    <text evidence="9">The sequence shown here is derived from an EMBL/GenBank/DDBJ whole genome shotgun (WGS) entry which is preliminary data.</text>
</comment>
<evidence type="ECO:0000256" key="5">
    <source>
        <dbReference type="ARBA" id="ARBA00023157"/>
    </source>
</evidence>
<keyword evidence="4 6" id="KW-0720">Serine protease</keyword>